<proteinExistence type="predicted"/>
<dbReference type="SUPFAM" id="SSF89562">
    <property type="entry name" value="RraA-like"/>
    <property type="match status" value="1"/>
</dbReference>
<dbReference type="EMBL" id="JASJQH010007006">
    <property type="protein sequence ID" value="KAK9720625.1"/>
    <property type="molecule type" value="Genomic_DNA"/>
</dbReference>
<dbReference type="PANTHER" id="PTHR33254">
    <property type="entry name" value="4-HYDROXY-4-METHYL-2-OXOGLUTARATE ALDOLASE 3-RELATED"/>
    <property type="match status" value="1"/>
</dbReference>
<evidence type="ECO:0008006" key="3">
    <source>
        <dbReference type="Google" id="ProtNLM"/>
    </source>
</evidence>
<comment type="caution">
    <text evidence="1">The sequence shown here is derived from an EMBL/GenBank/DDBJ whole genome shotgun (WGS) entry which is preliminary data.</text>
</comment>
<keyword evidence="2" id="KW-1185">Reference proteome</keyword>
<reference evidence="1 2" key="1">
    <citation type="submission" date="2023-04" db="EMBL/GenBank/DDBJ databases">
        <title>Genome of Basidiobolus ranarum AG-B5.</title>
        <authorList>
            <person name="Stajich J.E."/>
            <person name="Carter-House D."/>
            <person name="Gryganskyi A."/>
        </authorList>
    </citation>
    <scope>NUCLEOTIDE SEQUENCE [LARGE SCALE GENOMIC DNA]</scope>
    <source>
        <strain evidence="1 2">AG-B5</strain>
    </source>
</reference>
<gene>
    <name evidence="1" type="ORF">K7432_004004</name>
</gene>
<accession>A0ABR2W686</accession>
<evidence type="ECO:0000313" key="1">
    <source>
        <dbReference type="EMBL" id="KAK9720625.1"/>
    </source>
</evidence>
<name>A0ABR2W686_9FUNG</name>
<dbReference type="CDD" id="cd16841">
    <property type="entry name" value="RraA_family"/>
    <property type="match status" value="1"/>
</dbReference>
<dbReference type="PANTHER" id="PTHR33254:SF4">
    <property type="entry name" value="4-HYDROXY-4-METHYL-2-OXOGLUTARATE ALDOLASE 3-RELATED"/>
    <property type="match status" value="1"/>
</dbReference>
<protein>
    <recommendedName>
        <fullName evidence="3">Dimethylmenaquinone methyltransferase</fullName>
    </recommendedName>
</protein>
<dbReference type="Gene3D" id="3.50.30.40">
    <property type="entry name" value="Ribonuclease E inhibitor RraA/RraA-like"/>
    <property type="match status" value="1"/>
</dbReference>
<evidence type="ECO:0000313" key="2">
    <source>
        <dbReference type="Proteomes" id="UP001479436"/>
    </source>
</evidence>
<dbReference type="Pfam" id="PF03737">
    <property type="entry name" value="RraA-like"/>
    <property type="match status" value="1"/>
</dbReference>
<dbReference type="InterPro" id="IPR036704">
    <property type="entry name" value="RraA/RraA-like_sf"/>
</dbReference>
<dbReference type="Proteomes" id="UP001479436">
    <property type="component" value="Unassembled WGS sequence"/>
</dbReference>
<organism evidence="1 2">
    <name type="scientific">Basidiobolus ranarum</name>
    <dbReference type="NCBI Taxonomy" id="34480"/>
    <lineage>
        <taxon>Eukaryota</taxon>
        <taxon>Fungi</taxon>
        <taxon>Fungi incertae sedis</taxon>
        <taxon>Zoopagomycota</taxon>
        <taxon>Entomophthoromycotina</taxon>
        <taxon>Basidiobolomycetes</taxon>
        <taxon>Basidiobolales</taxon>
        <taxon>Basidiobolaceae</taxon>
        <taxon>Basidiobolus</taxon>
    </lineage>
</organism>
<sequence length="222" mass="23717">MDIHHSISKLENYGSCEVADALTKLNIACFLPDLCLYSPEYVSGDTKLIGPAYTVQMVSVKDPNAPPTPSDHFVDTAPEGSVVVISTPANSINAVWGGLMTARAKHLGVKGVIIDGRFRDLEEQREMEFPIFARGLSCLGAGGFTRCGGVRESIQIGTGEATVTVHSSDIIVADLNGVVVIPLEKLEEVIEICAVSSIVDAKCMTDLKAGKDIKSTFKLHRG</sequence>
<dbReference type="InterPro" id="IPR005493">
    <property type="entry name" value="RraA/RraA-like"/>
</dbReference>